<name>A0AAN6JT97_9BASI</name>
<accession>A0AAN6JT97</accession>
<feature type="signal peptide" evidence="1">
    <location>
        <begin position="1"/>
        <end position="15"/>
    </location>
</feature>
<evidence type="ECO:0000313" key="3">
    <source>
        <dbReference type="Proteomes" id="UP001176517"/>
    </source>
</evidence>
<reference evidence="2" key="1">
    <citation type="journal article" date="2023" name="PhytoFront">
        <title>Draft Genome Resources of Seven Strains of Tilletia horrida, Causal Agent of Kernel Smut of Rice.</title>
        <authorList>
            <person name="Khanal S."/>
            <person name="Antony Babu S."/>
            <person name="Zhou X.G."/>
        </authorList>
    </citation>
    <scope>NUCLEOTIDE SEQUENCE</scope>
    <source>
        <strain evidence="2">TX6</strain>
    </source>
</reference>
<dbReference type="Proteomes" id="UP001176517">
    <property type="component" value="Unassembled WGS sequence"/>
</dbReference>
<evidence type="ECO:0000256" key="1">
    <source>
        <dbReference type="SAM" id="SignalP"/>
    </source>
</evidence>
<evidence type="ECO:0000313" key="2">
    <source>
        <dbReference type="EMBL" id="KAK0555440.1"/>
    </source>
</evidence>
<feature type="chain" id="PRO_5042836893" evidence="1">
    <location>
        <begin position="16"/>
        <end position="408"/>
    </location>
</feature>
<proteinExistence type="predicted"/>
<dbReference type="EMBL" id="JAPDMZ010000027">
    <property type="protein sequence ID" value="KAK0555440.1"/>
    <property type="molecule type" value="Genomic_DNA"/>
</dbReference>
<dbReference type="AlphaFoldDB" id="A0AAN6JT97"/>
<organism evidence="2 3">
    <name type="scientific">Tilletia horrida</name>
    <dbReference type="NCBI Taxonomy" id="155126"/>
    <lineage>
        <taxon>Eukaryota</taxon>
        <taxon>Fungi</taxon>
        <taxon>Dikarya</taxon>
        <taxon>Basidiomycota</taxon>
        <taxon>Ustilaginomycotina</taxon>
        <taxon>Exobasidiomycetes</taxon>
        <taxon>Tilletiales</taxon>
        <taxon>Tilletiaceae</taxon>
        <taxon>Tilletia</taxon>
    </lineage>
</organism>
<gene>
    <name evidence="2" type="ORF">OC846_001699</name>
</gene>
<keyword evidence="3" id="KW-1185">Reference proteome</keyword>
<sequence length="408" mass="42482">MRVTLPFLLLGAAVAASPSNVVRQCVTGLINEASSTANAGPTPTYILPAKTVTVFHNGGSTQAHAKRQVTVTTTVTVPATATDIQGMTKTVTGKPIAATTSRTITTGGPGGTTTITSYTQPAPAPSLASPVFRRREQSQRASAGLVETLAKELHFNHNDTRLSNGVDRALFSDTDDDPELNDRATVYCSDVVTRTVSGSAPHKARDMQERLLLFPPATKTVTVYVTSGVVTATKMVATTVTYFPVTKTVTATVQVPASPTATAVVPGYDVCNPAKAGPLEDWTAYQANALAFGLTTFANITEPGDCCAAAAAQQGALAWSICDGTSGASASCTRGTAGPCFVLYLKTLPFVATVQDQCQASNDASTFQYRRGSGQIGGPLQCASTYEPYRCVRAVLGLLGDNVCSPLQ</sequence>
<keyword evidence="1" id="KW-0732">Signal</keyword>
<comment type="caution">
    <text evidence="2">The sequence shown here is derived from an EMBL/GenBank/DDBJ whole genome shotgun (WGS) entry which is preliminary data.</text>
</comment>
<protein>
    <submittedName>
        <fullName evidence="2">Uncharacterized protein</fullName>
    </submittedName>
</protein>